<gene>
    <name evidence="3" type="ORF">FLL46_24580</name>
</gene>
<comment type="caution">
    <text evidence="3">The sequence shown here is derived from an EMBL/GenBank/DDBJ whole genome shotgun (WGS) entry which is preliminary data.</text>
</comment>
<dbReference type="Gene3D" id="3.90.1200.10">
    <property type="match status" value="1"/>
</dbReference>
<accession>A0A545U0F4</accession>
<dbReference type="Proteomes" id="UP000315439">
    <property type="component" value="Unassembled WGS sequence"/>
</dbReference>
<keyword evidence="4" id="KW-1185">Reference proteome</keyword>
<proteinExistence type="inferred from homology"/>
<dbReference type="PANTHER" id="PTHR12149">
    <property type="entry name" value="FRUCTOSAMINE 3 KINASE-RELATED PROTEIN"/>
    <property type="match status" value="1"/>
</dbReference>
<dbReference type="InterPro" id="IPR011009">
    <property type="entry name" value="Kinase-like_dom_sf"/>
</dbReference>
<dbReference type="Gene3D" id="3.30.200.20">
    <property type="entry name" value="Phosphorylase Kinase, domain 1"/>
    <property type="match status" value="1"/>
</dbReference>
<dbReference type="Pfam" id="PF03881">
    <property type="entry name" value="Fructosamin_kin"/>
    <property type="match status" value="1"/>
</dbReference>
<organism evidence="3 4">
    <name type="scientific">Aliikangiella coralliicola</name>
    <dbReference type="NCBI Taxonomy" id="2592383"/>
    <lineage>
        <taxon>Bacteria</taxon>
        <taxon>Pseudomonadati</taxon>
        <taxon>Pseudomonadota</taxon>
        <taxon>Gammaproteobacteria</taxon>
        <taxon>Oceanospirillales</taxon>
        <taxon>Pleioneaceae</taxon>
        <taxon>Aliikangiella</taxon>
    </lineage>
</organism>
<dbReference type="PIRSF" id="PIRSF006221">
    <property type="entry name" value="Ketosamine-3-kinase"/>
    <property type="match status" value="1"/>
</dbReference>
<keyword evidence="2 3" id="KW-0418">Kinase</keyword>
<evidence type="ECO:0000313" key="4">
    <source>
        <dbReference type="Proteomes" id="UP000315439"/>
    </source>
</evidence>
<dbReference type="AlphaFoldDB" id="A0A545U0F4"/>
<keyword evidence="2" id="KW-0808">Transferase</keyword>
<dbReference type="OrthoDB" id="5291879at2"/>
<evidence type="ECO:0000313" key="3">
    <source>
        <dbReference type="EMBL" id="TQV82950.1"/>
    </source>
</evidence>
<dbReference type="GO" id="GO:0016301">
    <property type="term" value="F:kinase activity"/>
    <property type="evidence" value="ECO:0007669"/>
    <property type="project" value="UniProtKB-UniRule"/>
</dbReference>
<name>A0A545U0F4_9GAMM</name>
<dbReference type="SUPFAM" id="SSF56112">
    <property type="entry name" value="Protein kinase-like (PK-like)"/>
    <property type="match status" value="1"/>
</dbReference>
<comment type="similarity">
    <text evidence="1 2">Belongs to the fructosamine kinase family.</text>
</comment>
<sequence>MVKERFVDLWQHIRLSISQAIDDDLQLVQHSPVSGGDINQAYRLETSKSTFFIKLNRAELLEMFVAEANGLECMAATKTIKVPSVITSGEYSNQSFLVLEHLHLGGLQNIGKFAVELAELHRCSNANFGFSSDNYIGSTPQSNQQSDNWLEFYAEQRIGFQLSMLSKKGASSRLLEKGKAVQKNIAQFFDDYLPTPALIHGDLWQGNYGYMRGNSGQYSNAESHTGRPVIYDPACYFADHEAELAMLELFGNPGEVFFREYHQVFPIDRGYPVRRTLYNLYHILNHVNLFGGGYENQAERMMDELLK</sequence>
<protein>
    <submittedName>
        <fullName evidence="3">Fructosamine kinase family protein</fullName>
    </submittedName>
</protein>
<evidence type="ECO:0000256" key="1">
    <source>
        <dbReference type="ARBA" id="ARBA00009460"/>
    </source>
</evidence>
<dbReference type="EMBL" id="VIKS01000015">
    <property type="protein sequence ID" value="TQV82950.1"/>
    <property type="molecule type" value="Genomic_DNA"/>
</dbReference>
<dbReference type="InterPro" id="IPR016477">
    <property type="entry name" value="Fructo-/Ketosamine-3-kinase"/>
</dbReference>
<evidence type="ECO:0000256" key="2">
    <source>
        <dbReference type="PIRNR" id="PIRNR006221"/>
    </source>
</evidence>
<dbReference type="PANTHER" id="PTHR12149:SF8">
    <property type="entry name" value="PROTEIN-RIBULOSAMINE 3-KINASE"/>
    <property type="match status" value="1"/>
</dbReference>
<reference evidence="3 4" key="1">
    <citation type="submission" date="2019-07" db="EMBL/GenBank/DDBJ databases">
        <title>Draft genome for Aliikangiella sp. M105.</title>
        <authorList>
            <person name="Wang G."/>
        </authorList>
    </citation>
    <scope>NUCLEOTIDE SEQUENCE [LARGE SCALE GENOMIC DNA]</scope>
    <source>
        <strain evidence="3 4">M105</strain>
    </source>
</reference>